<keyword evidence="2" id="KW-1185">Reference proteome</keyword>
<protein>
    <submittedName>
        <fullName evidence="1">Uncharacterized protein</fullName>
    </submittedName>
</protein>
<gene>
    <name evidence="1" type="ORF">RRG08_016443</name>
</gene>
<dbReference type="AlphaFoldDB" id="A0AAE1CUK5"/>
<proteinExistence type="predicted"/>
<evidence type="ECO:0000313" key="1">
    <source>
        <dbReference type="EMBL" id="KAK3737137.1"/>
    </source>
</evidence>
<evidence type="ECO:0000313" key="2">
    <source>
        <dbReference type="Proteomes" id="UP001283361"/>
    </source>
</evidence>
<reference evidence="1" key="1">
    <citation type="journal article" date="2023" name="G3 (Bethesda)">
        <title>A reference genome for the long-term kleptoplast-retaining sea slug Elysia crispata morphotype clarki.</title>
        <authorList>
            <person name="Eastman K.E."/>
            <person name="Pendleton A.L."/>
            <person name="Shaikh M.A."/>
            <person name="Suttiyut T."/>
            <person name="Ogas R."/>
            <person name="Tomko P."/>
            <person name="Gavelis G."/>
            <person name="Widhalm J.R."/>
            <person name="Wisecaver J.H."/>
        </authorList>
    </citation>
    <scope>NUCLEOTIDE SEQUENCE</scope>
    <source>
        <strain evidence="1">ECLA1</strain>
    </source>
</reference>
<dbReference type="EMBL" id="JAWDGP010006665">
    <property type="protein sequence ID" value="KAK3737137.1"/>
    <property type="molecule type" value="Genomic_DNA"/>
</dbReference>
<organism evidence="1 2">
    <name type="scientific">Elysia crispata</name>
    <name type="common">lettuce slug</name>
    <dbReference type="NCBI Taxonomy" id="231223"/>
    <lineage>
        <taxon>Eukaryota</taxon>
        <taxon>Metazoa</taxon>
        <taxon>Spiralia</taxon>
        <taxon>Lophotrochozoa</taxon>
        <taxon>Mollusca</taxon>
        <taxon>Gastropoda</taxon>
        <taxon>Heterobranchia</taxon>
        <taxon>Euthyneura</taxon>
        <taxon>Panpulmonata</taxon>
        <taxon>Sacoglossa</taxon>
        <taxon>Placobranchoidea</taxon>
        <taxon>Plakobranchidae</taxon>
        <taxon>Elysia</taxon>
    </lineage>
</organism>
<accession>A0AAE1CUK5</accession>
<dbReference type="Proteomes" id="UP001283361">
    <property type="component" value="Unassembled WGS sequence"/>
</dbReference>
<name>A0AAE1CUK5_9GAST</name>
<sequence>MRQKGDFMYLPPLPIARRPEVDVSCLTVKCREKLCVSSISVSFNNGILLIESLSCFTLEIFQRMRLLLVFKMARLSVSILSRKRVTLVDEFVTGLFWSTVTHRVTCVIFTKSRLQPVVDGHRAAVFSHSIKKSMIIPLLLELSHVMS</sequence>
<comment type="caution">
    <text evidence="1">The sequence shown here is derived from an EMBL/GenBank/DDBJ whole genome shotgun (WGS) entry which is preliminary data.</text>
</comment>